<dbReference type="Proteomes" id="UP000549394">
    <property type="component" value="Unassembled WGS sequence"/>
</dbReference>
<feature type="compositionally biased region" description="Basic and acidic residues" evidence="2">
    <location>
        <begin position="31"/>
        <end position="42"/>
    </location>
</feature>
<feature type="compositionally biased region" description="Basic and acidic residues" evidence="2">
    <location>
        <begin position="977"/>
        <end position="989"/>
    </location>
</feature>
<feature type="compositionally biased region" description="Acidic residues" evidence="2">
    <location>
        <begin position="1"/>
        <end position="12"/>
    </location>
</feature>
<feature type="compositionally biased region" description="Basic and acidic residues" evidence="2">
    <location>
        <begin position="1025"/>
        <end position="1037"/>
    </location>
</feature>
<evidence type="ECO:0000313" key="4">
    <source>
        <dbReference type="Proteomes" id="UP000549394"/>
    </source>
</evidence>
<proteinExistence type="predicted"/>
<feature type="compositionally biased region" description="Basic and acidic residues" evidence="2">
    <location>
        <begin position="52"/>
        <end position="81"/>
    </location>
</feature>
<feature type="region of interest" description="Disordered" evidence="2">
    <location>
        <begin position="142"/>
        <end position="171"/>
    </location>
</feature>
<dbReference type="OrthoDB" id="8190486at2759"/>
<accession>A0A7I8W8H1</accession>
<reference evidence="3 4" key="1">
    <citation type="submission" date="2020-08" db="EMBL/GenBank/DDBJ databases">
        <authorList>
            <person name="Hejnol A."/>
        </authorList>
    </citation>
    <scope>NUCLEOTIDE SEQUENCE [LARGE SCALE GENOMIC DNA]</scope>
</reference>
<dbReference type="PANTHER" id="PTHR34439">
    <property type="entry name" value="CENTROBIN"/>
    <property type="match status" value="1"/>
</dbReference>
<dbReference type="PANTHER" id="PTHR34439:SF1">
    <property type="entry name" value="CENTROBIN"/>
    <property type="match status" value="1"/>
</dbReference>
<dbReference type="GO" id="GO:0005813">
    <property type="term" value="C:centrosome"/>
    <property type="evidence" value="ECO:0007669"/>
    <property type="project" value="TreeGrafter"/>
</dbReference>
<dbReference type="GO" id="GO:1902410">
    <property type="term" value="P:mitotic cytokinetic process"/>
    <property type="evidence" value="ECO:0007669"/>
    <property type="project" value="TreeGrafter"/>
</dbReference>
<feature type="region of interest" description="Disordered" evidence="2">
    <location>
        <begin position="749"/>
        <end position="768"/>
    </location>
</feature>
<name>A0A7I8W8H1_9ANNE</name>
<dbReference type="GO" id="GO:1902017">
    <property type="term" value="P:regulation of cilium assembly"/>
    <property type="evidence" value="ECO:0007669"/>
    <property type="project" value="InterPro"/>
</dbReference>
<dbReference type="InterPro" id="IPR038923">
    <property type="entry name" value="Centrobin"/>
</dbReference>
<dbReference type="GO" id="GO:0007099">
    <property type="term" value="P:centriole replication"/>
    <property type="evidence" value="ECO:0007669"/>
    <property type="project" value="InterPro"/>
</dbReference>
<protein>
    <submittedName>
        <fullName evidence="3">DgyrCDS12112</fullName>
    </submittedName>
</protein>
<gene>
    <name evidence="3" type="ORF">DGYR_LOCUS11435</name>
</gene>
<evidence type="ECO:0000313" key="3">
    <source>
        <dbReference type="EMBL" id="CAD5123801.1"/>
    </source>
</evidence>
<feature type="coiled-coil region" evidence="1">
    <location>
        <begin position="336"/>
        <end position="635"/>
    </location>
</feature>
<dbReference type="EMBL" id="CAJFCJ010000019">
    <property type="protein sequence ID" value="CAD5123801.1"/>
    <property type="molecule type" value="Genomic_DNA"/>
</dbReference>
<feature type="region of interest" description="Disordered" evidence="2">
    <location>
        <begin position="960"/>
        <end position="1044"/>
    </location>
</feature>
<keyword evidence="4" id="KW-1185">Reference proteome</keyword>
<feature type="region of interest" description="Disordered" evidence="2">
    <location>
        <begin position="1"/>
        <end position="88"/>
    </location>
</feature>
<evidence type="ECO:0000256" key="2">
    <source>
        <dbReference type="SAM" id="MobiDB-lite"/>
    </source>
</evidence>
<dbReference type="GO" id="GO:0051299">
    <property type="term" value="P:centrosome separation"/>
    <property type="evidence" value="ECO:0007669"/>
    <property type="project" value="TreeGrafter"/>
</dbReference>
<feature type="compositionally biased region" description="Polar residues" evidence="2">
    <location>
        <begin position="20"/>
        <end position="29"/>
    </location>
</feature>
<organism evidence="3 4">
    <name type="scientific">Dimorphilus gyrociliatus</name>
    <dbReference type="NCBI Taxonomy" id="2664684"/>
    <lineage>
        <taxon>Eukaryota</taxon>
        <taxon>Metazoa</taxon>
        <taxon>Spiralia</taxon>
        <taxon>Lophotrochozoa</taxon>
        <taxon>Annelida</taxon>
        <taxon>Polychaeta</taxon>
        <taxon>Polychaeta incertae sedis</taxon>
        <taxon>Dinophilidae</taxon>
        <taxon>Dimorphilus</taxon>
    </lineage>
</organism>
<dbReference type="GO" id="GO:0005814">
    <property type="term" value="C:centriole"/>
    <property type="evidence" value="ECO:0007669"/>
    <property type="project" value="TreeGrafter"/>
</dbReference>
<feature type="compositionally biased region" description="Polar residues" evidence="2">
    <location>
        <begin position="1008"/>
        <end position="1024"/>
    </location>
</feature>
<keyword evidence="1" id="KW-0175">Coiled coil</keyword>
<feature type="compositionally biased region" description="Polar residues" evidence="2">
    <location>
        <begin position="752"/>
        <end position="761"/>
    </location>
</feature>
<evidence type="ECO:0000256" key="1">
    <source>
        <dbReference type="SAM" id="Coils"/>
    </source>
</evidence>
<dbReference type="AlphaFoldDB" id="A0A7I8W8H1"/>
<comment type="caution">
    <text evidence="3">The sequence shown here is derived from an EMBL/GenBank/DDBJ whole genome shotgun (WGS) entry which is preliminary data.</text>
</comment>
<sequence>MSSTDEQDEFDVEKDALHSTAINDDLNSNTEDEHLRPKRLDFESDMSEEEDKENKIREEALHISESPEKSAHSLNRSEDAGRSALSDIPFEIVGDAEADISIDEKSPDKQNNVKMEHFLHDIKELEEEQLQKLKRQTERLVAISPQKSDKEERVANNMKLKPPQAGSSDRFLERTSDKQISSEEHTAISGDGQQSIEIHQMEQLRIHLKSMMITGNEDFDPTTAGSSENFLDTSSTSHNTSLESDVIKLANEISNQRHPAPSNALLENYEKEKFRRKRCEKEIQDLHGKLVETQQQLFVLISTENKKDGIIEELDKSLAKVVDGWKKKQAEKQVKIDMLTREKKDLIGKIKELQEIKNTKENHIESLMKNLSDEERNSSEKEHNYVLKINDLMTKNEEMKKSLKTFEQQLESLSVELETAGREKEMMQREFIQERETFEEKEEEYLQKIEEISDKHVTCMQQAQQDKDKIESYLTEIKEEYCKAKKDLTYSTSKADELERIKEQLSIQIQILQTRTETEKRALKAELEADHEQKLVKALEEQRSKFSSEQQNFRERLRMQIDDLNKRYNENMEMMMKKYNEDIEKKEDKIKNIKDELAEKLNASQERVDQLEVEKSQLEKKMNDMSRRLQLIVKANYEEVMKVLNNEQLAIISPSSSLKESQNLKISSTLLSNMEPDVEKSISDRLKVKNPNYVRENFFQESGAIAESNEQDTIKNYFNLFPSVSSNLEEHTTEFSQKNVQEDTVYSHEEASVTTESSSFPANLPKQKSETETEKLADLEFQATFDRIKILTGENLEKKNDTKTPIISEEKTSFTQNCQLKLSNISNDEQESENLHISKPAVSTSTSFSSFEVPAESVDYLFNSSTFKHYLKEKEKAENFEFYQPEFADSSMISLSDKESNQPIMSSDQRQLELKQYIGMLLQRPNLTNENVSQTPGAPQSPKPQQIKLKNLVEEYENQDKPDLTDILDSCNVGNDSSKESKSGEDNSKSKKKEKVLQQNVLKARKPNFSQKSKIKNQPTGNGRKQQDQNKKVEAPTKKGSVWK</sequence>